<keyword evidence="1" id="KW-0175">Coiled coil</keyword>
<organism evidence="3 4">
    <name type="scientific">Urochloa decumbens</name>
    <dbReference type="NCBI Taxonomy" id="240449"/>
    <lineage>
        <taxon>Eukaryota</taxon>
        <taxon>Viridiplantae</taxon>
        <taxon>Streptophyta</taxon>
        <taxon>Embryophyta</taxon>
        <taxon>Tracheophyta</taxon>
        <taxon>Spermatophyta</taxon>
        <taxon>Magnoliopsida</taxon>
        <taxon>Liliopsida</taxon>
        <taxon>Poales</taxon>
        <taxon>Poaceae</taxon>
        <taxon>PACMAD clade</taxon>
        <taxon>Panicoideae</taxon>
        <taxon>Panicodae</taxon>
        <taxon>Paniceae</taxon>
        <taxon>Melinidinae</taxon>
        <taxon>Urochloa</taxon>
    </lineage>
</organism>
<gene>
    <name evidence="3" type="ORF">URODEC1_LOCUS28779</name>
</gene>
<feature type="coiled-coil region" evidence="1">
    <location>
        <begin position="108"/>
        <end position="135"/>
    </location>
</feature>
<proteinExistence type="predicted"/>
<feature type="signal peptide" evidence="2">
    <location>
        <begin position="1"/>
        <end position="20"/>
    </location>
</feature>
<reference evidence="3" key="1">
    <citation type="submission" date="2024-10" db="EMBL/GenBank/DDBJ databases">
        <authorList>
            <person name="Ryan C."/>
        </authorList>
    </citation>
    <scope>NUCLEOTIDE SEQUENCE [LARGE SCALE GENOMIC DNA]</scope>
</reference>
<evidence type="ECO:0000313" key="4">
    <source>
        <dbReference type="Proteomes" id="UP001497457"/>
    </source>
</evidence>
<keyword evidence="4" id="KW-1185">Reference proteome</keyword>
<feature type="chain" id="PRO_5044890183" evidence="2">
    <location>
        <begin position="21"/>
        <end position="214"/>
    </location>
</feature>
<evidence type="ECO:0000313" key="3">
    <source>
        <dbReference type="EMBL" id="CAL4934618.1"/>
    </source>
</evidence>
<name>A0ABC8Y0B2_9POAL</name>
<dbReference type="EMBL" id="OZ075125">
    <property type="protein sequence ID" value="CAL4934618.1"/>
    <property type="molecule type" value="Genomic_DNA"/>
</dbReference>
<accession>A0ABC8Y0B2</accession>
<keyword evidence="2" id="KW-0732">Signal</keyword>
<dbReference type="AlphaFoldDB" id="A0ABC8Y0B2"/>
<evidence type="ECO:0000256" key="1">
    <source>
        <dbReference type="SAM" id="Coils"/>
    </source>
</evidence>
<dbReference type="Proteomes" id="UP001497457">
    <property type="component" value="Chromosome 15b"/>
</dbReference>
<evidence type="ECO:0000256" key="2">
    <source>
        <dbReference type="SAM" id="SignalP"/>
    </source>
</evidence>
<protein>
    <submittedName>
        <fullName evidence="3">Uncharacterized protein</fullName>
    </submittedName>
</protein>
<sequence>MVRPQRIVAMAVACFHFLRSLLLRLGQPVLNKLPSYLGTTKAMEETDSSKVCKRGTDGMAQFIEYMGDTSQAAATEADKHGCSLVLDAKYPDECSNNVEQSDDWTSKQSEDARRVRELEKENAILQQKIVRLQEELRLSDACLAFRKDEYNTMISVVRNFFSVFKPHEKASAVPFIKAEGNQQVACMKDLLSYLVLDRKFGIKYQRRKKKSCLN</sequence>